<dbReference type="EMBL" id="JAULSX010000013">
    <property type="protein sequence ID" value="KAK3484869.1"/>
    <property type="molecule type" value="Genomic_DNA"/>
</dbReference>
<dbReference type="Proteomes" id="UP001285908">
    <property type="component" value="Unassembled WGS sequence"/>
</dbReference>
<gene>
    <name evidence="2" type="ORF">B0T23DRAFT_408834</name>
</gene>
<dbReference type="GeneID" id="87876958"/>
<sequence length="454" mass="49476">MAHAAGTTLSRLAPSPSNLEFPIKPSLTLVFPPLELLLFVHQTAFAVVKCRTAIFTPAILIAHSRSFATKHSHLSSIPLLRFLNMDPSNPATPAQQAITSLEHFRQIQAAEEAAAEAAAAAKGNTTAADFPLDPAEQNSEVKFVLGLPREKIVRKGWEVMDYDYKVQRGIIHPDAFCPELPNFMTRWRLTLSTFRKSKAACSDLFTLPYLWRYTCNPVAELEFGGSYETINNITTVRNAAGETIETLIKPQKRLLSEFLDDDLAAFAKAKRQRRVTGSSSTFGATSSSPVSDGNAVATQPVEGVAGGISKITSLSLVTPEAVAAENLPMIDKQLAHQQNQEGSGPFIVSNVLSSPEPGFANYSPLDQYQAPHHQQSLDGEFGYNSLDQYLTGPEPGADAGPLMWDQEHQQPDDFMGFFDLDEYICRSQPIAGSSRDNGRSQAGEGSESTDQSKN</sequence>
<proteinExistence type="predicted"/>
<reference evidence="2 3" key="1">
    <citation type="journal article" date="2023" name="Mol. Phylogenet. Evol.">
        <title>Genome-scale phylogeny and comparative genomics of the fungal order Sordariales.</title>
        <authorList>
            <person name="Hensen N."/>
            <person name="Bonometti L."/>
            <person name="Westerberg I."/>
            <person name="Brannstrom I.O."/>
            <person name="Guillou S."/>
            <person name="Cros-Aarteil S."/>
            <person name="Calhoun S."/>
            <person name="Haridas S."/>
            <person name="Kuo A."/>
            <person name="Mondo S."/>
            <person name="Pangilinan J."/>
            <person name="Riley R."/>
            <person name="LaButti K."/>
            <person name="Andreopoulos B."/>
            <person name="Lipzen A."/>
            <person name="Chen C."/>
            <person name="Yan M."/>
            <person name="Daum C."/>
            <person name="Ng V."/>
            <person name="Clum A."/>
            <person name="Steindorff A."/>
            <person name="Ohm R.A."/>
            <person name="Martin F."/>
            <person name="Silar P."/>
            <person name="Natvig D.O."/>
            <person name="Lalanne C."/>
            <person name="Gautier V."/>
            <person name="Ament-Velasquez S.L."/>
            <person name="Kruys A."/>
            <person name="Hutchinson M.I."/>
            <person name="Powell A.J."/>
            <person name="Barry K."/>
            <person name="Miller A.N."/>
            <person name="Grigoriev I.V."/>
            <person name="Debuchy R."/>
            <person name="Gladieux P."/>
            <person name="Hiltunen Thoren M."/>
            <person name="Johannesson H."/>
        </authorList>
    </citation>
    <scope>NUCLEOTIDE SEQUENCE [LARGE SCALE GENOMIC DNA]</scope>
    <source>
        <strain evidence="2 3">FGSC 10403</strain>
    </source>
</reference>
<feature type="region of interest" description="Disordered" evidence="1">
    <location>
        <begin position="428"/>
        <end position="454"/>
    </location>
</feature>
<name>A0AAJ0HY57_9PEZI</name>
<organism evidence="2 3">
    <name type="scientific">Neurospora hispaniola</name>
    <dbReference type="NCBI Taxonomy" id="588809"/>
    <lineage>
        <taxon>Eukaryota</taxon>
        <taxon>Fungi</taxon>
        <taxon>Dikarya</taxon>
        <taxon>Ascomycota</taxon>
        <taxon>Pezizomycotina</taxon>
        <taxon>Sordariomycetes</taxon>
        <taxon>Sordariomycetidae</taxon>
        <taxon>Sordariales</taxon>
        <taxon>Sordariaceae</taxon>
        <taxon>Neurospora</taxon>
    </lineage>
</organism>
<evidence type="ECO:0000313" key="3">
    <source>
        <dbReference type="Proteomes" id="UP001285908"/>
    </source>
</evidence>
<evidence type="ECO:0000256" key="1">
    <source>
        <dbReference type="SAM" id="MobiDB-lite"/>
    </source>
</evidence>
<accession>A0AAJ0HY57</accession>
<dbReference type="AlphaFoldDB" id="A0AAJ0HY57"/>
<keyword evidence="3" id="KW-1185">Reference proteome</keyword>
<comment type="caution">
    <text evidence="2">The sequence shown here is derived from an EMBL/GenBank/DDBJ whole genome shotgun (WGS) entry which is preliminary data.</text>
</comment>
<evidence type="ECO:0000313" key="2">
    <source>
        <dbReference type="EMBL" id="KAK3484869.1"/>
    </source>
</evidence>
<protein>
    <submittedName>
        <fullName evidence="2">Uncharacterized protein</fullName>
    </submittedName>
</protein>
<dbReference type="RefSeq" id="XP_062687923.1">
    <property type="nucleotide sequence ID" value="XM_062839336.1"/>
</dbReference>